<keyword evidence="4" id="KW-0413">Isomerase</keyword>
<reference evidence="5 6" key="1">
    <citation type="submission" date="2019-06" db="EMBL/GenBank/DDBJ databases">
        <title>Genomics analysis of Aphanomyces spp. identifies a new class of oomycete effector associated with host adaptation.</title>
        <authorList>
            <person name="Gaulin E."/>
        </authorList>
    </citation>
    <scope>NUCLEOTIDE SEQUENCE [LARGE SCALE GENOMIC DNA]</scope>
    <source>
        <strain evidence="5 6">E</strain>
    </source>
</reference>
<comment type="caution">
    <text evidence="5">The sequence shown here is derived from an EMBL/GenBank/DDBJ whole genome shotgun (WGS) entry which is preliminary data.</text>
</comment>
<comment type="subunit">
    <text evidence="4">Homodimer.</text>
</comment>
<dbReference type="GO" id="GO:0006013">
    <property type="term" value="P:mannose metabolic process"/>
    <property type="evidence" value="ECO:0007669"/>
    <property type="project" value="TreeGrafter"/>
</dbReference>
<proteinExistence type="inferred from homology"/>
<evidence type="ECO:0000256" key="1">
    <source>
        <dbReference type="PIRSR" id="PIRSR605002-1"/>
    </source>
</evidence>
<dbReference type="PANTHER" id="PTHR10466">
    <property type="entry name" value="PHOSPHOMANNOMUTASE"/>
    <property type="match status" value="1"/>
</dbReference>
<comment type="catalytic activity">
    <reaction evidence="4">
        <text>alpha-D-mannose 1-phosphate = D-mannose 6-phosphate</text>
        <dbReference type="Rhea" id="RHEA:11140"/>
        <dbReference type="ChEBI" id="CHEBI:58409"/>
        <dbReference type="ChEBI" id="CHEBI:58735"/>
        <dbReference type="EC" id="5.4.2.8"/>
    </reaction>
</comment>
<organism evidence="5 6">
    <name type="scientific">Aphanomyces astaci</name>
    <name type="common">Crayfish plague agent</name>
    <dbReference type="NCBI Taxonomy" id="112090"/>
    <lineage>
        <taxon>Eukaryota</taxon>
        <taxon>Sar</taxon>
        <taxon>Stramenopiles</taxon>
        <taxon>Oomycota</taxon>
        <taxon>Saprolegniomycetes</taxon>
        <taxon>Saprolegniales</taxon>
        <taxon>Verrucalvaceae</taxon>
        <taxon>Aphanomyces</taxon>
    </lineage>
</organism>
<evidence type="ECO:0000313" key="6">
    <source>
        <dbReference type="Proteomes" id="UP000469452"/>
    </source>
</evidence>
<dbReference type="InterPro" id="IPR023214">
    <property type="entry name" value="HAD_sf"/>
</dbReference>
<evidence type="ECO:0000256" key="3">
    <source>
        <dbReference type="PIRSR" id="PIRSR605002-3"/>
    </source>
</evidence>
<dbReference type="InterPro" id="IPR005002">
    <property type="entry name" value="PMM"/>
</dbReference>
<comment type="function">
    <text evidence="4">Involved in the synthesis of the GDP-mannose and dolichol-phosphate-mannose required for a number of critical mannosyl transfer reactions.</text>
</comment>
<dbReference type="SUPFAM" id="SSF56784">
    <property type="entry name" value="HAD-like"/>
    <property type="match status" value="1"/>
</dbReference>
<comment type="cofactor">
    <cofactor evidence="3">
        <name>Mg(2+)</name>
        <dbReference type="ChEBI" id="CHEBI:18420"/>
    </cofactor>
</comment>
<feature type="binding site" evidence="2">
    <location>
        <position position="37"/>
    </location>
    <ligand>
        <name>alpha-D-mannose 1-phosphate</name>
        <dbReference type="ChEBI" id="CHEBI:58409"/>
    </ligand>
</feature>
<dbReference type="GO" id="GO:0009298">
    <property type="term" value="P:GDP-mannose biosynthetic process"/>
    <property type="evidence" value="ECO:0007669"/>
    <property type="project" value="InterPro"/>
</dbReference>
<feature type="non-terminal residue" evidence="5">
    <location>
        <position position="75"/>
    </location>
</feature>
<name>A0A6A5AAQ7_APHAT</name>
<evidence type="ECO:0000256" key="2">
    <source>
        <dbReference type="PIRSR" id="PIRSR605002-2"/>
    </source>
</evidence>
<dbReference type="PANTHER" id="PTHR10466:SF0">
    <property type="entry name" value="PHOSPHOMANNOMUTASE"/>
    <property type="match status" value="1"/>
</dbReference>
<comment type="pathway">
    <text evidence="4">Nucleotide-sugar biosynthesis; GDP-alpha-D-mannose biosynthesis; alpha-D-mannose 1-phosphate from D-fructose 6-phosphate: step 2/2.</text>
</comment>
<dbReference type="GO" id="GO:0006487">
    <property type="term" value="P:protein N-linked glycosylation"/>
    <property type="evidence" value="ECO:0007669"/>
    <property type="project" value="TreeGrafter"/>
</dbReference>
<evidence type="ECO:0000256" key="4">
    <source>
        <dbReference type="RuleBase" id="RU361118"/>
    </source>
</evidence>
<dbReference type="Pfam" id="PF03332">
    <property type="entry name" value="PMM"/>
    <property type="match status" value="1"/>
</dbReference>
<keyword evidence="3" id="KW-0479">Metal-binding</keyword>
<keyword evidence="4" id="KW-0963">Cytoplasm</keyword>
<dbReference type="GO" id="GO:0004615">
    <property type="term" value="F:phosphomannomutase activity"/>
    <property type="evidence" value="ECO:0007669"/>
    <property type="project" value="UniProtKB-EC"/>
</dbReference>
<keyword evidence="3" id="KW-0460">Magnesium</keyword>
<dbReference type="EMBL" id="VJMI01004318">
    <property type="protein sequence ID" value="KAF0773806.1"/>
    <property type="molecule type" value="Genomic_DNA"/>
</dbReference>
<dbReference type="AlphaFoldDB" id="A0A6A5AAQ7"/>
<feature type="binding site" evidence="3">
    <location>
        <position position="28"/>
    </location>
    <ligand>
        <name>Mg(2+)</name>
        <dbReference type="ChEBI" id="CHEBI:18420"/>
        <label>1</label>
    </ligand>
</feature>
<evidence type="ECO:0000313" key="5">
    <source>
        <dbReference type="EMBL" id="KAF0773806.1"/>
    </source>
</evidence>
<dbReference type="GO" id="GO:0046872">
    <property type="term" value="F:metal ion binding"/>
    <property type="evidence" value="ECO:0007669"/>
    <property type="project" value="UniProtKB-KW"/>
</dbReference>
<feature type="active site" description="Nucleophile" evidence="1">
    <location>
        <position position="28"/>
    </location>
</feature>
<dbReference type="Proteomes" id="UP000469452">
    <property type="component" value="Unassembled WGS sequence"/>
</dbReference>
<gene>
    <name evidence="5" type="ORF">AaE_002122</name>
</gene>
<feature type="binding site" evidence="3">
    <location>
        <position position="30"/>
    </location>
    <ligand>
        <name>Mg(2+)</name>
        <dbReference type="ChEBI" id="CHEBI:18420"/>
        <label>1</label>
    </ligand>
</feature>
<dbReference type="VEuPathDB" id="FungiDB:H257_03152"/>
<comment type="subcellular location">
    <subcellularLocation>
        <location evidence="4">Cytoplasm</location>
    </subcellularLocation>
</comment>
<comment type="similarity">
    <text evidence="4">Belongs to the eukaryotic PMM family.</text>
</comment>
<dbReference type="EC" id="5.4.2.8" evidence="4"/>
<dbReference type="InterPro" id="IPR036412">
    <property type="entry name" value="HAD-like_sf"/>
</dbReference>
<feature type="active site" description="Proton donor/acceptor" evidence="1">
    <location>
        <position position="30"/>
    </location>
</feature>
<protein>
    <recommendedName>
        <fullName evidence="4">Phosphomannomutase</fullName>
        <ecNumber evidence="4">5.4.2.8</ecNumber>
    </recommendedName>
</protein>
<accession>A0A6A5AAQ7</accession>
<dbReference type="Gene3D" id="3.40.50.1000">
    <property type="entry name" value="HAD superfamily/HAD-like"/>
    <property type="match status" value="1"/>
</dbReference>
<dbReference type="GO" id="GO:0005829">
    <property type="term" value="C:cytosol"/>
    <property type="evidence" value="ECO:0007669"/>
    <property type="project" value="TreeGrafter"/>
</dbReference>
<sequence length="75" mass="7965">MSTSVLNLTVPQNTVMTKANARILALFDVDGTLTAARKVVTPEVTARIAKLKNQITVGVVGGSDLVKQKEQLGED</sequence>